<evidence type="ECO:0000313" key="1">
    <source>
        <dbReference type="EMBL" id="JAH45430.1"/>
    </source>
</evidence>
<organism evidence="1">
    <name type="scientific">Anguilla anguilla</name>
    <name type="common">European freshwater eel</name>
    <name type="synonym">Muraena anguilla</name>
    <dbReference type="NCBI Taxonomy" id="7936"/>
    <lineage>
        <taxon>Eukaryota</taxon>
        <taxon>Metazoa</taxon>
        <taxon>Chordata</taxon>
        <taxon>Craniata</taxon>
        <taxon>Vertebrata</taxon>
        <taxon>Euteleostomi</taxon>
        <taxon>Actinopterygii</taxon>
        <taxon>Neopterygii</taxon>
        <taxon>Teleostei</taxon>
        <taxon>Anguilliformes</taxon>
        <taxon>Anguillidae</taxon>
        <taxon>Anguilla</taxon>
    </lineage>
</organism>
<sequence>MRVGFESKKTETLPFAPSLLRSGERQKHRVYRPNIICVFIYSMCIRFVCCVTNNSPRIHPRVEPL</sequence>
<accession>A0A0E9SXQ2</accession>
<proteinExistence type="predicted"/>
<reference evidence="1" key="2">
    <citation type="journal article" date="2015" name="Fish Shellfish Immunol.">
        <title>Early steps in the European eel (Anguilla anguilla)-Vibrio vulnificus interaction in the gills: Role of the RtxA13 toxin.</title>
        <authorList>
            <person name="Callol A."/>
            <person name="Pajuelo D."/>
            <person name="Ebbesson L."/>
            <person name="Teles M."/>
            <person name="MacKenzie S."/>
            <person name="Amaro C."/>
        </authorList>
    </citation>
    <scope>NUCLEOTIDE SEQUENCE</scope>
</reference>
<protein>
    <submittedName>
        <fullName evidence="1">Uncharacterized protein</fullName>
    </submittedName>
</protein>
<dbReference type="AlphaFoldDB" id="A0A0E9SXQ2"/>
<dbReference type="EMBL" id="GBXM01063147">
    <property type="protein sequence ID" value="JAH45430.1"/>
    <property type="molecule type" value="Transcribed_RNA"/>
</dbReference>
<reference evidence="1" key="1">
    <citation type="submission" date="2014-11" db="EMBL/GenBank/DDBJ databases">
        <authorList>
            <person name="Amaro Gonzalez C."/>
        </authorList>
    </citation>
    <scope>NUCLEOTIDE SEQUENCE</scope>
</reference>
<name>A0A0E9SXQ2_ANGAN</name>